<evidence type="ECO:0000313" key="1">
    <source>
        <dbReference type="EMBL" id="AES98725.1"/>
    </source>
</evidence>
<dbReference type="Proteomes" id="UP000002051">
    <property type="component" value="Chromosome 5"/>
</dbReference>
<evidence type="ECO:0000313" key="2">
    <source>
        <dbReference type="EnsemblPlants" id="AES98725"/>
    </source>
</evidence>
<dbReference type="HOGENOM" id="CLU_3053414_0_0_1"/>
<protein>
    <submittedName>
        <fullName evidence="1 2">Uncharacterized protein</fullName>
    </submittedName>
</protein>
<keyword evidence="3" id="KW-1185">Reference proteome</keyword>
<organism evidence="1 3">
    <name type="scientific">Medicago truncatula</name>
    <name type="common">Barrel medic</name>
    <name type="synonym">Medicago tribuloides</name>
    <dbReference type="NCBI Taxonomy" id="3880"/>
    <lineage>
        <taxon>Eukaryota</taxon>
        <taxon>Viridiplantae</taxon>
        <taxon>Streptophyta</taxon>
        <taxon>Embryophyta</taxon>
        <taxon>Tracheophyta</taxon>
        <taxon>Spermatophyta</taxon>
        <taxon>Magnoliopsida</taxon>
        <taxon>eudicotyledons</taxon>
        <taxon>Gunneridae</taxon>
        <taxon>Pentapetalae</taxon>
        <taxon>rosids</taxon>
        <taxon>fabids</taxon>
        <taxon>Fabales</taxon>
        <taxon>Fabaceae</taxon>
        <taxon>Papilionoideae</taxon>
        <taxon>50 kb inversion clade</taxon>
        <taxon>NPAAA clade</taxon>
        <taxon>Hologalegina</taxon>
        <taxon>IRL clade</taxon>
        <taxon>Trifolieae</taxon>
        <taxon>Medicago</taxon>
    </lineage>
</organism>
<dbReference type="EMBL" id="CM001221">
    <property type="protein sequence ID" value="AES98725.1"/>
    <property type="molecule type" value="Genomic_DNA"/>
</dbReference>
<sequence>MPKFILQDIDSFSSSITHHQQSSSPFLGGSTIHCRFSRFKVFVREKNGNGFRKL</sequence>
<proteinExistence type="predicted"/>
<dbReference type="AlphaFoldDB" id="G7K746"/>
<gene>
    <name evidence="1" type="ordered locus">MTR_5g072040</name>
</gene>
<evidence type="ECO:0000313" key="3">
    <source>
        <dbReference type="Proteomes" id="UP000002051"/>
    </source>
</evidence>
<accession>G7K746</accession>
<reference evidence="2" key="3">
    <citation type="submission" date="2015-04" db="UniProtKB">
        <authorList>
            <consortium name="EnsemblPlants"/>
        </authorList>
    </citation>
    <scope>IDENTIFICATION</scope>
    <source>
        <strain evidence="2">cv. Jemalong A17</strain>
    </source>
</reference>
<reference evidence="1 3" key="2">
    <citation type="journal article" date="2014" name="BMC Genomics">
        <title>An improved genome release (version Mt4.0) for the model legume Medicago truncatula.</title>
        <authorList>
            <person name="Tang H."/>
            <person name="Krishnakumar V."/>
            <person name="Bidwell S."/>
            <person name="Rosen B."/>
            <person name="Chan A."/>
            <person name="Zhou S."/>
            <person name="Gentzbittel L."/>
            <person name="Childs K.L."/>
            <person name="Yandell M."/>
            <person name="Gundlach H."/>
            <person name="Mayer K.F."/>
            <person name="Schwartz D.C."/>
            <person name="Town C.D."/>
        </authorList>
    </citation>
    <scope>GENOME REANNOTATION</scope>
    <source>
        <strain evidence="2 3">cv. Jemalong A17</strain>
    </source>
</reference>
<dbReference type="PaxDb" id="3880-AES98725"/>
<reference evidence="1 3" key="1">
    <citation type="journal article" date="2011" name="Nature">
        <title>The Medicago genome provides insight into the evolution of rhizobial symbioses.</title>
        <authorList>
            <person name="Young N.D."/>
            <person name="Debelle F."/>
            <person name="Oldroyd G.E."/>
            <person name="Geurts R."/>
            <person name="Cannon S.B."/>
            <person name="Udvardi M.K."/>
            <person name="Benedito V.A."/>
            <person name="Mayer K.F."/>
            <person name="Gouzy J."/>
            <person name="Schoof H."/>
            <person name="Van de Peer Y."/>
            <person name="Proost S."/>
            <person name="Cook D.R."/>
            <person name="Meyers B.C."/>
            <person name="Spannagl M."/>
            <person name="Cheung F."/>
            <person name="De Mita S."/>
            <person name="Krishnakumar V."/>
            <person name="Gundlach H."/>
            <person name="Zhou S."/>
            <person name="Mudge J."/>
            <person name="Bharti A.K."/>
            <person name="Murray J.D."/>
            <person name="Naoumkina M.A."/>
            <person name="Rosen B."/>
            <person name="Silverstein K.A."/>
            <person name="Tang H."/>
            <person name="Rombauts S."/>
            <person name="Zhao P.X."/>
            <person name="Zhou P."/>
            <person name="Barbe V."/>
            <person name="Bardou P."/>
            <person name="Bechner M."/>
            <person name="Bellec A."/>
            <person name="Berger A."/>
            <person name="Berges H."/>
            <person name="Bidwell S."/>
            <person name="Bisseling T."/>
            <person name="Choisne N."/>
            <person name="Couloux A."/>
            <person name="Denny R."/>
            <person name="Deshpande S."/>
            <person name="Dai X."/>
            <person name="Doyle J.J."/>
            <person name="Dudez A.M."/>
            <person name="Farmer A.D."/>
            <person name="Fouteau S."/>
            <person name="Franken C."/>
            <person name="Gibelin C."/>
            <person name="Gish J."/>
            <person name="Goldstein S."/>
            <person name="Gonzalez A.J."/>
            <person name="Green P.J."/>
            <person name="Hallab A."/>
            <person name="Hartog M."/>
            <person name="Hua A."/>
            <person name="Humphray S.J."/>
            <person name="Jeong D.H."/>
            <person name="Jing Y."/>
            <person name="Jocker A."/>
            <person name="Kenton S.M."/>
            <person name="Kim D.J."/>
            <person name="Klee K."/>
            <person name="Lai H."/>
            <person name="Lang C."/>
            <person name="Lin S."/>
            <person name="Macmil S.L."/>
            <person name="Magdelenat G."/>
            <person name="Matthews L."/>
            <person name="McCorrison J."/>
            <person name="Monaghan E.L."/>
            <person name="Mun J.H."/>
            <person name="Najar F.Z."/>
            <person name="Nicholson C."/>
            <person name="Noirot C."/>
            <person name="O'Bleness M."/>
            <person name="Paule C.R."/>
            <person name="Poulain J."/>
            <person name="Prion F."/>
            <person name="Qin B."/>
            <person name="Qu C."/>
            <person name="Retzel E.F."/>
            <person name="Riddle C."/>
            <person name="Sallet E."/>
            <person name="Samain S."/>
            <person name="Samson N."/>
            <person name="Sanders I."/>
            <person name="Saurat O."/>
            <person name="Scarpelli C."/>
            <person name="Schiex T."/>
            <person name="Segurens B."/>
            <person name="Severin A.J."/>
            <person name="Sherrier D.J."/>
            <person name="Shi R."/>
            <person name="Sims S."/>
            <person name="Singer S.R."/>
            <person name="Sinharoy S."/>
            <person name="Sterck L."/>
            <person name="Viollet A."/>
            <person name="Wang B.B."/>
            <person name="Wang K."/>
            <person name="Wang M."/>
            <person name="Wang X."/>
            <person name="Warfsmann J."/>
            <person name="Weissenbach J."/>
            <person name="White D.D."/>
            <person name="White J.D."/>
            <person name="Wiley G.B."/>
            <person name="Wincker P."/>
            <person name="Xing Y."/>
            <person name="Yang L."/>
            <person name="Yao Z."/>
            <person name="Ying F."/>
            <person name="Zhai J."/>
            <person name="Zhou L."/>
            <person name="Zuber A."/>
            <person name="Denarie J."/>
            <person name="Dixon R.A."/>
            <person name="May G.D."/>
            <person name="Schwartz D.C."/>
            <person name="Rogers J."/>
            <person name="Quetier F."/>
            <person name="Town C.D."/>
            <person name="Roe B.A."/>
        </authorList>
    </citation>
    <scope>NUCLEOTIDE SEQUENCE [LARGE SCALE GENOMIC DNA]</scope>
    <source>
        <strain evidence="1">A17</strain>
        <strain evidence="2 3">cv. Jemalong A17</strain>
    </source>
</reference>
<name>G7K746_MEDTR</name>
<dbReference type="EnsemblPlants" id="AES98725">
    <property type="protein sequence ID" value="AES98725"/>
    <property type="gene ID" value="MTR_5g072040"/>
</dbReference>